<feature type="transmembrane region" description="Helical" evidence="2">
    <location>
        <begin position="614"/>
        <end position="636"/>
    </location>
</feature>
<feature type="compositionally biased region" description="Basic and acidic residues" evidence="1">
    <location>
        <begin position="8"/>
        <end position="26"/>
    </location>
</feature>
<feature type="compositionally biased region" description="Basic and acidic residues" evidence="1">
    <location>
        <begin position="479"/>
        <end position="491"/>
    </location>
</feature>
<name>A0A1D1YWK9_9ARAE</name>
<feature type="compositionally biased region" description="Polar residues" evidence="1">
    <location>
        <begin position="119"/>
        <end position="130"/>
    </location>
</feature>
<organism evidence="3">
    <name type="scientific">Anthurium amnicola</name>
    <dbReference type="NCBI Taxonomy" id="1678845"/>
    <lineage>
        <taxon>Eukaryota</taxon>
        <taxon>Viridiplantae</taxon>
        <taxon>Streptophyta</taxon>
        <taxon>Embryophyta</taxon>
        <taxon>Tracheophyta</taxon>
        <taxon>Spermatophyta</taxon>
        <taxon>Magnoliopsida</taxon>
        <taxon>Liliopsida</taxon>
        <taxon>Araceae</taxon>
        <taxon>Pothoideae</taxon>
        <taxon>Potheae</taxon>
        <taxon>Anthurium</taxon>
    </lineage>
</organism>
<evidence type="ECO:0000256" key="1">
    <source>
        <dbReference type="SAM" id="MobiDB-lite"/>
    </source>
</evidence>
<proteinExistence type="predicted"/>
<evidence type="ECO:0000313" key="3">
    <source>
        <dbReference type="EMBL" id="JAT59037.1"/>
    </source>
</evidence>
<feature type="compositionally biased region" description="Low complexity" evidence="1">
    <location>
        <begin position="100"/>
        <end position="116"/>
    </location>
</feature>
<evidence type="ECO:0000256" key="2">
    <source>
        <dbReference type="SAM" id="Phobius"/>
    </source>
</evidence>
<feature type="region of interest" description="Disordered" evidence="1">
    <location>
        <begin position="246"/>
        <end position="265"/>
    </location>
</feature>
<feature type="compositionally biased region" description="Polar residues" evidence="1">
    <location>
        <begin position="465"/>
        <end position="477"/>
    </location>
</feature>
<reference evidence="3" key="1">
    <citation type="submission" date="2015-07" db="EMBL/GenBank/DDBJ databases">
        <title>Transcriptome Assembly of Anthurium amnicola.</title>
        <authorList>
            <person name="Suzuki J."/>
        </authorList>
    </citation>
    <scope>NUCLEOTIDE SEQUENCE</scope>
</reference>
<feature type="non-terminal residue" evidence="3">
    <location>
        <position position="1"/>
    </location>
</feature>
<feature type="compositionally biased region" description="Basic and acidic residues" evidence="1">
    <location>
        <begin position="246"/>
        <end position="259"/>
    </location>
</feature>
<accession>A0A1D1YWK9</accession>
<feature type="compositionally biased region" description="Basic and acidic residues" evidence="1">
    <location>
        <begin position="155"/>
        <end position="171"/>
    </location>
</feature>
<sequence>DEQQTEESPPKDVVTDEHKDEQRIEDYPPKDEVITKHVITEQKEYDHKHEEEEEKTKEVVDESCAESTVTKEIMGSSAESSGVVHTEQLRDDSVITLESNMMTTGTETTINETIVGQETHPNLTKSSSIETKIESDNEKLSAEHVANKESVINEEIPKESQHTSSTTHDDSMTSESNETSINPITKDVEEINITNEQTNEEMTSSNQDEGTYSTIVTTQETIDSETIVSNEKEEYVSGVNVEELSKERENVVGDSREPTIEQSVVVDDESKVTEFVEEKPSSIDEKDTVISTTGDDSEIETYYTEKIVTSETTYEYEYEYEYEDIDNEDEYEDEYEDKYENNKGDKNVYTDDIENIISDGVSPDLIKAVLLHNTWVKDDSEETIPDSWLQTNESTGFVWSEQLDWQEQVTSTWTIEENSGTCPPKETNDEMITEQDGNPYSTNINENLGSTITEIPAQQTIYNNESTSEVAEPSSVSYEKPESSAAADEKIPPMPTTAANEQETMFNVEEILNLIGKQEGSQSISTGVNNIPPGKISQSNIIPISPNASSPGESTRNADMYAHNNEIVATNTSQEIKPNKHKKPPIEISTSREILQKDPKYVSQQHVKLEKFDFSIFFFVSSLATTFTLGIISMLYKSVFGERKNKGKVERSVR</sequence>
<feature type="compositionally biased region" description="Basic and acidic residues" evidence="1">
    <location>
        <begin position="131"/>
        <end position="147"/>
    </location>
</feature>
<keyword evidence="2" id="KW-1133">Transmembrane helix</keyword>
<keyword evidence="2" id="KW-0472">Membrane</keyword>
<dbReference type="AlphaFoldDB" id="A0A1D1YWK9"/>
<protein>
    <submittedName>
        <fullName evidence="3">Uncharacterized protein</fullName>
    </submittedName>
</protein>
<feature type="region of interest" description="Disordered" evidence="1">
    <location>
        <begin position="42"/>
        <end position="189"/>
    </location>
</feature>
<feature type="compositionally biased region" description="Basic and acidic residues" evidence="1">
    <location>
        <begin position="42"/>
        <end position="60"/>
    </location>
</feature>
<feature type="region of interest" description="Disordered" evidence="1">
    <location>
        <begin position="1"/>
        <end position="26"/>
    </location>
</feature>
<keyword evidence="2" id="KW-0812">Transmembrane</keyword>
<dbReference type="EMBL" id="GDJX01008899">
    <property type="protein sequence ID" value="JAT59037.1"/>
    <property type="molecule type" value="Transcribed_RNA"/>
</dbReference>
<feature type="region of interest" description="Disordered" evidence="1">
    <location>
        <begin position="465"/>
        <end position="496"/>
    </location>
</feature>
<gene>
    <name evidence="3" type="ORF">g.66129</name>
</gene>